<evidence type="ECO:0000256" key="7">
    <source>
        <dbReference type="ARBA" id="ARBA00022949"/>
    </source>
</evidence>
<evidence type="ECO:0000256" key="8">
    <source>
        <dbReference type="ARBA" id="ARBA00022989"/>
    </source>
</evidence>
<evidence type="ECO:0000256" key="3">
    <source>
        <dbReference type="ARBA" id="ARBA00022448"/>
    </source>
</evidence>
<dbReference type="GO" id="GO:0007602">
    <property type="term" value="P:phototransduction"/>
    <property type="evidence" value="ECO:0007669"/>
    <property type="project" value="TreeGrafter"/>
</dbReference>
<name>A0A7R8WMQ8_9CRUS</name>
<proteinExistence type="inferred from homology"/>
<dbReference type="GO" id="GO:0005886">
    <property type="term" value="C:plasma membrane"/>
    <property type="evidence" value="ECO:0007669"/>
    <property type="project" value="UniProtKB-SubCell"/>
</dbReference>
<comment type="caution">
    <text evidence="12">Lacks conserved residue(s) required for the propagation of feature annotation.</text>
</comment>
<evidence type="ECO:0000256" key="11">
    <source>
        <dbReference type="ARBA" id="ARBA00023303"/>
    </source>
</evidence>
<dbReference type="PANTHER" id="PTHR11893">
    <property type="entry name" value="INNEXIN"/>
    <property type="match status" value="1"/>
</dbReference>
<keyword evidence="5 12" id="KW-0812">Transmembrane</keyword>
<keyword evidence="9 12" id="KW-0406">Ion transport</keyword>
<dbReference type="GO" id="GO:0005243">
    <property type="term" value="F:gap junction channel activity"/>
    <property type="evidence" value="ECO:0007669"/>
    <property type="project" value="TreeGrafter"/>
</dbReference>
<feature type="region of interest" description="Disordered" evidence="13">
    <location>
        <begin position="381"/>
        <end position="400"/>
    </location>
</feature>
<evidence type="ECO:0000256" key="4">
    <source>
        <dbReference type="ARBA" id="ARBA00022475"/>
    </source>
</evidence>
<sequence>MLGVFSKVPTLRTTSARADTFIFKLHYKFTFAALITCCILTCSYQFIGKPIQCIIQNKIIREATINMYCWISSTFSVPKYWNGPIGTDVAYPGLGNQYEDDENAPVYHAYYQWVPFMLFFQALLFYTPHYIWRVWDGGRMKVICQGLNSVSMLLKHSDRQKQEKVLSTHVVNHLHDNNGWAWRFVFCEVLNFINVIWNIRFTDIFLGNQFSKYGAKTLQHMREEYDRRDDPLTTVFPKVTKCTFHTYGPSGTIQRHDSLCVMALNIINEKIYVFIWFWFIILAIITGLSLLYRIALLVSPGLRYKVLQRNCRNLGPSRLETITRKCQYGDWFLLHSLGRNMNSFVFGEFMGDLSRVMDMGNADTLELRPLKPSAPLEKTEYSLADAPEDDKLATGKEHYA</sequence>
<protein>
    <recommendedName>
        <fullName evidence="12">Innexin</fullName>
    </recommendedName>
</protein>
<dbReference type="EMBL" id="OB663992">
    <property type="protein sequence ID" value="CAD7231896.1"/>
    <property type="molecule type" value="Genomic_DNA"/>
</dbReference>
<feature type="transmembrane region" description="Helical" evidence="12">
    <location>
        <begin position="271"/>
        <end position="292"/>
    </location>
</feature>
<keyword evidence="6" id="KW-0303">Gap junction</keyword>
<keyword evidence="10 12" id="KW-0472">Membrane</keyword>
<evidence type="ECO:0000256" key="13">
    <source>
        <dbReference type="SAM" id="MobiDB-lite"/>
    </source>
</evidence>
<feature type="compositionally biased region" description="Basic and acidic residues" evidence="13">
    <location>
        <begin position="389"/>
        <end position="400"/>
    </location>
</feature>
<dbReference type="AlphaFoldDB" id="A0A7R8WMQ8"/>
<dbReference type="OrthoDB" id="5867527at2759"/>
<evidence type="ECO:0000313" key="14">
    <source>
        <dbReference type="EMBL" id="CAD7231896.1"/>
    </source>
</evidence>
<reference evidence="14" key="1">
    <citation type="submission" date="2020-11" db="EMBL/GenBank/DDBJ databases">
        <authorList>
            <person name="Tran Van P."/>
        </authorList>
    </citation>
    <scope>NUCLEOTIDE SEQUENCE</scope>
</reference>
<dbReference type="PANTHER" id="PTHR11893:SF41">
    <property type="entry name" value="INNEXIN INX2"/>
    <property type="match status" value="1"/>
</dbReference>
<comment type="function">
    <text evidence="12">Structural component of the gap junctions.</text>
</comment>
<dbReference type="GO" id="GO:0005921">
    <property type="term" value="C:gap junction"/>
    <property type="evidence" value="ECO:0007669"/>
    <property type="project" value="UniProtKB-SubCell"/>
</dbReference>
<dbReference type="PROSITE" id="PS51013">
    <property type="entry name" value="PANNEXIN"/>
    <property type="match status" value="1"/>
</dbReference>
<evidence type="ECO:0000256" key="2">
    <source>
        <dbReference type="ARBA" id="ARBA00004651"/>
    </source>
</evidence>
<feature type="transmembrane region" description="Helical" evidence="12">
    <location>
        <begin position="29"/>
        <end position="47"/>
    </location>
</feature>
<evidence type="ECO:0000256" key="9">
    <source>
        <dbReference type="ARBA" id="ARBA00023065"/>
    </source>
</evidence>
<comment type="subcellular location">
    <subcellularLocation>
        <location evidence="1">Cell junction</location>
        <location evidence="1">Gap junction</location>
    </subcellularLocation>
    <subcellularLocation>
        <location evidence="2 12">Cell membrane</location>
        <topology evidence="2 12">Multi-pass membrane protein</topology>
    </subcellularLocation>
</comment>
<evidence type="ECO:0000256" key="6">
    <source>
        <dbReference type="ARBA" id="ARBA00022868"/>
    </source>
</evidence>
<comment type="similarity">
    <text evidence="12">Belongs to the pannexin family.</text>
</comment>
<evidence type="ECO:0000256" key="5">
    <source>
        <dbReference type="ARBA" id="ARBA00022692"/>
    </source>
</evidence>
<gene>
    <name evidence="12" type="primary">inx</name>
    <name evidence="14" type="ORF">CTOB1V02_LOCUS9739</name>
</gene>
<evidence type="ECO:0000256" key="10">
    <source>
        <dbReference type="ARBA" id="ARBA00023136"/>
    </source>
</evidence>
<keyword evidence="3 12" id="KW-0813">Transport</keyword>
<dbReference type="Pfam" id="PF00876">
    <property type="entry name" value="Innexin"/>
    <property type="match status" value="1"/>
</dbReference>
<evidence type="ECO:0000256" key="1">
    <source>
        <dbReference type="ARBA" id="ARBA00004610"/>
    </source>
</evidence>
<keyword evidence="7" id="KW-0965">Cell junction</keyword>
<evidence type="ECO:0000256" key="12">
    <source>
        <dbReference type="RuleBase" id="RU010713"/>
    </source>
</evidence>
<keyword evidence="4" id="KW-1003">Cell membrane</keyword>
<keyword evidence="11 12" id="KW-0407">Ion channel</keyword>
<dbReference type="PRINTS" id="PR01262">
    <property type="entry name" value="INNEXIN"/>
</dbReference>
<dbReference type="InterPro" id="IPR000990">
    <property type="entry name" value="Innexin"/>
</dbReference>
<accession>A0A7R8WMQ8</accession>
<dbReference type="GO" id="GO:0034220">
    <property type="term" value="P:monoatomic ion transmembrane transport"/>
    <property type="evidence" value="ECO:0007669"/>
    <property type="project" value="UniProtKB-KW"/>
</dbReference>
<keyword evidence="8 12" id="KW-1133">Transmembrane helix</keyword>
<feature type="transmembrane region" description="Helical" evidence="12">
    <location>
        <begin position="110"/>
        <end position="132"/>
    </location>
</feature>
<organism evidence="14">
    <name type="scientific">Cyprideis torosa</name>
    <dbReference type="NCBI Taxonomy" id="163714"/>
    <lineage>
        <taxon>Eukaryota</taxon>
        <taxon>Metazoa</taxon>
        <taxon>Ecdysozoa</taxon>
        <taxon>Arthropoda</taxon>
        <taxon>Crustacea</taxon>
        <taxon>Oligostraca</taxon>
        <taxon>Ostracoda</taxon>
        <taxon>Podocopa</taxon>
        <taxon>Podocopida</taxon>
        <taxon>Cytherocopina</taxon>
        <taxon>Cytheroidea</taxon>
        <taxon>Cytherideidae</taxon>
        <taxon>Cyprideis</taxon>
    </lineage>
</organism>